<dbReference type="AlphaFoldDB" id="X1GYU2"/>
<accession>X1GYU2</accession>
<evidence type="ECO:0008006" key="3">
    <source>
        <dbReference type="Google" id="ProtNLM"/>
    </source>
</evidence>
<sequence>MRQIYTSARNENVDRVVALLRDAGIETSVTNRSNYAGHDYKGPSYATKPNREGWAQVWVVHSEDQARARAMLREIGIEPPTRYAEELEQSRNKERTPTERRSRFVWNIRTVLLIAIGLLLMLNWLGIIKIF</sequence>
<comment type="caution">
    <text evidence="2">The sequence shown here is derived from an EMBL/GenBank/DDBJ whole genome shotgun (WGS) entry which is preliminary data.</text>
</comment>
<keyword evidence="1" id="KW-0812">Transmembrane</keyword>
<protein>
    <recommendedName>
        <fullName evidence="3">DUF2007 domain-containing protein</fullName>
    </recommendedName>
</protein>
<feature type="transmembrane region" description="Helical" evidence="1">
    <location>
        <begin position="110"/>
        <end position="128"/>
    </location>
</feature>
<evidence type="ECO:0000313" key="2">
    <source>
        <dbReference type="EMBL" id="GAH38183.1"/>
    </source>
</evidence>
<name>X1GYU2_9ZZZZ</name>
<reference evidence="2" key="1">
    <citation type="journal article" date="2014" name="Front. Microbiol.">
        <title>High frequency of phylogenetically diverse reductive dehalogenase-homologous genes in deep subseafloor sedimentary metagenomes.</title>
        <authorList>
            <person name="Kawai M."/>
            <person name="Futagami T."/>
            <person name="Toyoda A."/>
            <person name="Takaki Y."/>
            <person name="Nishi S."/>
            <person name="Hori S."/>
            <person name="Arai W."/>
            <person name="Tsubouchi T."/>
            <person name="Morono Y."/>
            <person name="Uchiyama I."/>
            <person name="Ito T."/>
            <person name="Fujiyama A."/>
            <person name="Inagaki F."/>
            <person name="Takami H."/>
        </authorList>
    </citation>
    <scope>NUCLEOTIDE SEQUENCE</scope>
    <source>
        <strain evidence="2">Expedition CK06-06</strain>
    </source>
</reference>
<evidence type="ECO:0000256" key="1">
    <source>
        <dbReference type="SAM" id="Phobius"/>
    </source>
</evidence>
<dbReference type="EMBL" id="BARU01013555">
    <property type="protein sequence ID" value="GAH38183.1"/>
    <property type="molecule type" value="Genomic_DNA"/>
</dbReference>
<keyword evidence="1" id="KW-1133">Transmembrane helix</keyword>
<proteinExistence type="predicted"/>
<keyword evidence="1" id="KW-0472">Membrane</keyword>
<organism evidence="2">
    <name type="scientific">marine sediment metagenome</name>
    <dbReference type="NCBI Taxonomy" id="412755"/>
    <lineage>
        <taxon>unclassified sequences</taxon>
        <taxon>metagenomes</taxon>
        <taxon>ecological metagenomes</taxon>
    </lineage>
</organism>
<gene>
    <name evidence="2" type="ORF">S03H2_24409</name>
</gene>